<accession>U7QJQ1</accession>
<dbReference type="Proteomes" id="UP000017127">
    <property type="component" value="Unassembled WGS sequence"/>
</dbReference>
<organism evidence="1 2">
    <name type="scientific">Lyngbya aestuarii BL J</name>
    <dbReference type="NCBI Taxonomy" id="1348334"/>
    <lineage>
        <taxon>Bacteria</taxon>
        <taxon>Bacillati</taxon>
        <taxon>Cyanobacteriota</taxon>
        <taxon>Cyanophyceae</taxon>
        <taxon>Oscillatoriophycideae</taxon>
        <taxon>Oscillatoriales</taxon>
        <taxon>Microcoleaceae</taxon>
        <taxon>Lyngbya</taxon>
    </lineage>
</organism>
<reference evidence="1 2" key="1">
    <citation type="journal article" date="2013" name="Front. Microbiol.">
        <title>Comparative genomic analyses of the cyanobacterium, Lyngbya aestuarii BL J, a powerful hydrogen producer.</title>
        <authorList>
            <person name="Kothari A."/>
            <person name="Vaughn M."/>
            <person name="Garcia-Pichel F."/>
        </authorList>
    </citation>
    <scope>NUCLEOTIDE SEQUENCE [LARGE SCALE GENOMIC DNA]</scope>
    <source>
        <strain evidence="1 2">BL J</strain>
    </source>
</reference>
<proteinExistence type="predicted"/>
<protein>
    <submittedName>
        <fullName evidence="1">Uncharacterized protein</fullName>
    </submittedName>
</protein>
<dbReference type="EMBL" id="AUZM01000014">
    <property type="protein sequence ID" value="ERT08118.1"/>
    <property type="molecule type" value="Genomic_DNA"/>
</dbReference>
<name>U7QJQ1_9CYAN</name>
<evidence type="ECO:0000313" key="2">
    <source>
        <dbReference type="Proteomes" id="UP000017127"/>
    </source>
</evidence>
<dbReference type="AlphaFoldDB" id="U7QJQ1"/>
<evidence type="ECO:0000313" key="1">
    <source>
        <dbReference type="EMBL" id="ERT08118.1"/>
    </source>
</evidence>
<gene>
    <name evidence="1" type="ORF">M595_1902</name>
</gene>
<sequence length="39" mass="4133">MLTNELTVGVVNVNVIETDKSQLSVFLDCSGVHGSLLTV</sequence>
<keyword evidence="2" id="KW-1185">Reference proteome</keyword>
<comment type="caution">
    <text evidence="1">The sequence shown here is derived from an EMBL/GenBank/DDBJ whole genome shotgun (WGS) entry which is preliminary data.</text>
</comment>